<evidence type="ECO:0000256" key="3">
    <source>
        <dbReference type="ARBA" id="ARBA00022927"/>
    </source>
</evidence>
<keyword evidence="3 4" id="KW-0653">Protein transport</keyword>
<gene>
    <name evidence="5" type="ORF">FRACYDRAFT_168254</name>
</gene>
<proteinExistence type="inferred from homology"/>
<dbReference type="GO" id="GO:0005483">
    <property type="term" value="F:soluble NSF attachment protein activity"/>
    <property type="evidence" value="ECO:0007669"/>
    <property type="project" value="TreeGrafter"/>
</dbReference>
<evidence type="ECO:0000256" key="4">
    <source>
        <dbReference type="RuleBase" id="RU367013"/>
    </source>
</evidence>
<dbReference type="PANTHER" id="PTHR13768:SF8">
    <property type="entry name" value="ALPHA-SOLUBLE NSF ATTACHMENT PROTEIN"/>
    <property type="match status" value="1"/>
</dbReference>
<dbReference type="Gene3D" id="1.25.40.10">
    <property type="entry name" value="Tetratricopeptide repeat domain"/>
    <property type="match status" value="1"/>
</dbReference>
<dbReference type="FunCoup" id="A0A1E7FLE8">
    <property type="interactions" value="379"/>
</dbReference>
<comment type="similarity">
    <text evidence="1 4">Belongs to the SNAP family.</text>
</comment>
<dbReference type="PANTHER" id="PTHR13768">
    <property type="entry name" value="SOLUBLE NSF ATTACHMENT PROTEIN SNAP"/>
    <property type="match status" value="1"/>
</dbReference>
<dbReference type="Pfam" id="PF14938">
    <property type="entry name" value="SNAP"/>
    <property type="match status" value="1"/>
</dbReference>
<dbReference type="GO" id="GO:0006886">
    <property type="term" value="P:intracellular protein transport"/>
    <property type="evidence" value="ECO:0007669"/>
    <property type="project" value="UniProtKB-UniRule"/>
</dbReference>
<dbReference type="GO" id="GO:0031201">
    <property type="term" value="C:SNARE complex"/>
    <property type="evidence" value="ECO:0007669"/>
    <property type="project" value="TreeGrafter"/>
</dbReference>
<name>A0A1E7FLE8_9STRA</name>
<comment type="subcellular location">
    <subcellularLocation>
        <location evidence="4">Membrane</location>
        <topology evidence="4">Peripheral membrane protein</topology>
    </subcellularLocation>
</comment>
<dbReference type="GO" id="GO:0035494">
    <property type="term" value="P:SNARE complex disassembly"/>
    <property type="evidence" value="ECO:0007669"/>
    <property type="project" value="TreeGrafter"/>
</dbReference>
<accession>A0A1E7FLE8</accession>
<dbReference type="GO" id="GO:0019905">
    <property type="term" value="F:syntaxin binding"/>
    <property type="evidence" value="ECO:0007669"/>
    <property type="project" value="TreeGrafter"/>
</dbReference>
<evidence type="ECO:0000256" key="2">
    <source>
        <dbReference type="ARBA" id="ARBA00022448"/>
    </source>
</evidence>
<keyword evidence="2 4" id="KW-0813">Transport</keyword>
<dbReference type="SUPFAM" id="SSF48452">
    <property type="entry name" value="TPR-like"/>
    <property type="match status" value="1"/>
</dbReference>
<comment type="function">
    <text evidence="4">Required for vesicular transport between the endoplasmic reticulum and the Golgi apparatus.</text>
</comment>
<dbReference type="EMBL" id="KV784356">
    <property type="protein sequence ID" value="OEU18623.1"/>
    <property type="molecule type" value="Genomic_DNA"/>
</dbReference>
<dbReference type="CDD" id="cd15832">
    <property type="entry name" value="SNAP"/>
    <property type="match status" value="1"/>
</dbReference>
<dbReference type="KEGG" id="fcy:FRACYDRAFT_168254"/>
<evidence type="ECO:0000313" key="5">
    <source>
        <dbReference type="EMBL" id="OEU18623.1"/>
    </source>
</evidence>
<dbReference type="InParanoid" id="A0A1E7FLE8"/>
<organism evidence="5 6">
    <name type="scientific">Fragilariopsis cylindrus CCMP1102</name>
    <dbReference type="NCBI Taxonomy" id="635003"/>
    <lineage>
        <taxon>Eukaryota</taxon>
        <taxon>Sar</taxon>
        <taxon>Stramenopiles</taxon>
        <taxon>Ochrophyta</taxon>
        <taxon>Bacillariophyta</taxon>
        <taxon>Bacillariophyceae</taxon>
        <taxon>Bacillariophycidae</taxon>
        <taxon>Bacillariales</taxon>
        <taxon>Bacillariaceae</taxon>
        <taxon>Fragilariopsis</taxon>
    </lineage>
</organism>
<sequence>MSAMSKAQKAKAEAYVKEAEGLLSKKGWFSSSKERNAEDAAESFEKAANAYKIGGLNQEAGDSYVKAAELYRDKLSDFNNASKSLNNAGTCYKKINPADAINAYRQAVSLYTDNARITQAAKLMKTIAELYEEEEIEDDGKSYIVCAIDAYEQASELFGMEDSKSSTSQCLSKIAELCSAALDPPDFTRASKIYDKLGRNCLGSNLLKFNAKGYFLQSILCNLAISDDVGAEQAIQKYESLDYTFGDSREGKFASALIDSVKGYDVEGFSQACFDYDRISKLNPWQTSILVKVKRTIDEGAEDDDDDSDVDLT</sequence>
<dbReference type="OrthoDB" id="9984275at2759"/>
<dbReference type="AlphaFoldDB" id="A0A1E7FLE8"/>
<dbReference type="PRINTS" id="PR00448">
    <property type="entry name" value="NSFATTACHMNT"/>
</dbReference>
<dbReference type="GO" id="GO:0005774">
    <property type="term" value="C:vacuolar membrane"/>
    <property type="evidence" value="ECO:0007669"/>
    <property type="project" value="TreeGrafter"/>
</dbReference>
<dbReference type="InterPro" id="IPR011990">
    <property type="entry name" value="TPR-like_helical_dom_sf"/>
</dbReference>
<evidence type="ECO:0000256" key="1">
    <source>
        <dbReference type="ARBA" id="ARBA00010050"/>
    </source>
</evidence>
<evidence type="ECO:0000313" key="6">
    <source>
        <dbReference type="Proteomes" id="UP000095751"/>
    </source>
</evidence>
<protein>
    <submittedName>
        <fullName evidence="5">TPR-like protein</fullName>
    </submittedName>
</protein>
<dbReference type="InterPro" id="IPR000744">
    <property type="entry name" value="NSF_attach"/>
</dbReference>
<keyword evidence="4" id="KW-0472">Membrane</keyword>
<reference evidence="5 6" key="1">
    <citation type="submission" date="2016-09" db="EMBL/GenBank/DDBJ databases">
        <title>Extensive genetic diversity and differential bi-allelic expression allows diatom success in the polar Southern Ocean.</title>
        <authorList>
            <consortium name="DOE Joint Genome Institute"/>
            <person name="Mock T."/>
            <person name="Otillar R.P."/>
            <person name="Strauss J."/>
            <person name="Dupont C."/>
            <person name="Frickenhaus S."/>
            <person name="Maumus F."/>
            <person name="Mcmullan M."/>
            <person name="Sanges R."/>
            <person name="Schmutz J."/>
            <person name="Toseland A."/>
            <person name="Valas R."/>
            <person name="Veluchamy A."/>
            <person name="Ward B.J."/>
            <person name="Allen A."/>
            <person name="Barry K."/>
            <person name="Falciatore A."/>
            <person name="Ferrante M."/>
            <person name="Fortunato A.E."/>
            <person name="Gloeckner G."/>
            <person name="Gruber A."/>
            <person name="Hipkin R."/>
            <person name="Janech M."/>
            <person name="Kroth P."/>
            <person name="Leese F."/>
            <person name="Lindquist E."/>
            <person name="Lyon B.R."/>
            <person name="Martin J."/>
            <person name="Mayer C."/>
            <person name="Parker M."/>
            <person name="Quesneville H."/>
            <person name="Raymond J."/>
            <person name="Uhlig C."/>
            <person name="Valentin K.U."/>
            <person name="Worden A.Z."/>
            <person name="Armbrust E.V."/>
            <person name="Bowler C."/>
            <person name="Green B."/>
            <person name="Moulton V."/>
            <person name="Van Oosterhout C."/>
            <person name="Grigoriev I."/>
        </authorList>
    </citation>
    <scope>NUCLEOTIDE SEQUENCE [LARGE SCALE GENOMIC DNA]</scope>
    <source>
        <strain evidence="5 6">CCMP1102</strain>
    </source>
</reference>
<dbReference type="Proteomes" id="UP000095751">
    <property type="component" value="Unassembled WGS sequence"/>
</dbReference>
<keyword evidence="4" id="KW-0931">ER-Golgi transport</keyword>
<keyword evidence="6" id="KW-1185">Reference proteome</keyword>